<name>A0A934RC65_9BACT</name>
<proteinExistence type="predicted"/>
<evidence type="ECO:0000256" key="2">
    <source>
        <dbReference type="SAM" id="Phobius"/>
    </source>
</evidence>
<dbReference type="InterPro" id="IPR000917">
    <property type="entry name" value="Sulfatase_N"/>
</dbReference>
<dbReference type="Pfam" id="PF00884">
    <property type="entry name" value="Sulfatase"/>
    <property type="match status" value="1"/>
</dbReference>
<accession>A0A934RC65</accession>
<dbReference type="InterPro" id="IPR017850">
    <property type="entry name" value="Alkaline_phosphatase_core_sf"/>
</dbReference>
<feature type="transmembrane region" description="Helical" evidence="2">
    <location>
        <begin position="100"/>
        <end position="117"/>
    </location>
</feature>
<reference evidence="4" key="1">
    <citation type="submission" date="2021-01" db="EMBL/GenBank/DDBJ databases">
        <title>Modified the classification status of verrucomicrobia.</title>
        <authorList>
            <person name="Feng X."/>
        </authorList>
    </citation>
    <scope>NUCLEOTIDE SEQUENCE</scope>
    <source>
        <strain evidence="4">KCTC 22201</strain>
    </source>
</reference>
<dbReference type="InterPro" id="IPR052701">
    <property type="entry name" value="GAG_Ulvan_Degrading_Sulfatases"/>
</dbReference>
<dbReference type="SUPFAM" id="SSF53649">
    <property type="entry name" value="Alkaline phosphatase-like"/>
    <property type="match status" value="1"/>
</dbReference>
<dbReference type="Gene3D" id="3.40.720.10">
    <property type="entry name" value="Alkaline Phosphatase, subunit A"/>
    <property type="match status" value="1"/>
</dbReference>
<evidence type="ECO:0000259" key="3">
    <source>
        <dbReference type="Pfam" id="PF00884"/>
    </source>
</evidence>
<feature type="compositionally biased region" description="Basic and acidic residues" evidence="1">
    <location>
        <begin position="1"/>
        <end position="18"/>
    </location>
</feature>
<dbReference type="RefSeq" id="WP_200278501.1">
    <property type="nucleotide sequence ID" value="NZ_JAENII010000005.1"/>
</dbReference>
<feature type="transmembrane region" description="Helical" evidence="2">
    <location>
        <begin position="64"/>
        <end position="88"/>
    </location>
</feature>
<dbReference type="PANTHER" id="PTHR43751">
    <property type="entry name" value="SULFATASE"/>
    <property type="match status" value="1"/>
</dbReference>
<keyword evidence="2" id="KW-1133">Transmembrane helix</keyword>
<feature type="transmembrane region" description="Helical" evidence="2">
    <location>
        <begin position="150"/>
        <end position="168"/>
    </location>
</feature>
<gene>
    <name evidence="4" type="ORF">JIN81_08480</name>
</gene>
<comment type="caution">
    <text evidence="4">The sequence shown here is derived from an EMBL/GenBank/DDBJ whole genome shotgun (WGS) entry which is preliminary data.</text>
</comment>
<feature type="transmembrane region" description="Helical" evidence="2">
    <location>
        <begin position="33"/>
        <end position="52"/>
    </location>
</feature>
<dbReference type="AlphaFoldDB" id="A0A934RC65"/>
<keyword evidence="5" id="KW-1185">Reference proteome</keyword>
<keyword evidence="2" id="KW-0472">Membrane</keyword>
<evidence type="ECO:0000313" key="5">
    <source>
        <dbReference type="Proteomes" id="UP000658278"/>
    </source>
</evidence>
<feature type="transmembrane region" description="Helical" evidence="2">
    <location>
        <begin position="180"/>
        <end position="204"/>
    </location>
</feature>
<dbReference type="EMBL" id="JAENII010000005">
    <property type="protein sequence ID" value="MBK1827053.1"/>
    <property type="molecule type" value="Genomic_DNA"/>
</dbReference>
<protein>
    <submittedName>
        <fullName evidence="4">Sulfatase-like hydrolase/transferase</fullName>
    </submittedName>
</protein>
<dbReference type="PANTHER" id="PTHR43751:SF3">
    <property type="entry name" value="SULFATASE N-TERMINAL DOMAIN-CONTAINING PROTEIN"/>
    <property type="match status" value="1"/>
</dbReference>
<feature type="region of interest" description="Disordered" evidence="1">
    <location>
        <begin position="1"/>
        <end position="21"/>
    </location>
</feature>
<dbReference type="GO" id="GO:0016787">
    <property type="term" value="F:hydrolase activity"/>
    <property type="evidence" value="ECO:0007669"/>
    <property type="project" value="UniProtKB-KW"/>
</dbReference>
<keyword evidence="4" id="KW-0378">Hydrolase</keyword>
<sequence>MSGVLGRDDQPAREDAGRNHPSAPPFTAVLSKWLIISVLVAACSCFAVSWVAHAVVDDLVNLLAAWIMQIPIVVGAASVHWMGLVLVGCMNIRMMRAFQLCWGALVILAFLLVYAGSHRLRADVGVFLSPDILGVVLSNLRQVLPDMVKGYGVDILLLGAISTGLALWCMGTAKVKRLSLIGVVLLPVALLVLPVSLAVTFAYAEEERGNQAGYQYLPTTSLGWSVARNALGRGGLSFQEATTLDLVEAKPLNAFVEAHPLRDRPPVFVIILESVPWDRFGFLGSGGKDVTPQIDVFSEDCVVFPRTYATANHSNYAQTSIHSSQYPMRSEALDSFEAIDYPTTLLSDVLGGYGYRTGFFSAQNEDWQGMKNFIFANSGFDRFFHSKSVTDVELVEAKLEDSVVVDEVLEFLASGDGVSPDFIYVNLQNTHFPYAPQEGADQVFEPCSVDGFEFNFFRYDQRFNEHVENRFDNALRNVDRQVGRLLDALKEAGIYDESLIAISSDHGEAFYGAGYPTHGTTLYDDQIRVATMFKLPGAKGRRVRDDIVSGVDLAPSVLEGLGLPNHPNFQGQQVLEAPREGPVFLLSHGVRPMSGLVSNGWKLVVPKQQRPILTRVGLQNDEAENLAQQFPDVVNEMKFKLDRYEGRQKSYYLGLSSRKRSSHYPPKQ</sequence>
<evidence type="ECO:0000313" key="4">
    <source>
        <dbReference type="EMBL" id="MBK1827053.1"/>
    </source>
</evidence>
<dbReference type="Proteomes" id="UP000658278">
    <property type="component" value="Unassembled WGS sequence"/>
</dbReference>
<feature type="domain" description="Sulfatase N-terminal" evidence="3">
    <location>
        <begin position="267"/>
        <end position="562"/>
    </location>
</feature>
<evidence type="ECO:0000256" key="1">
    <source>
        <dbReference type="SAM" id="MobiDB-lite"/>
    </source>
</evidence>
<organism evidence="4 5">
    <name type="scientific">Haloferula rosea</name>
    <dbReference type="NCBI Taxonomy" id="490093"/>
    <lineage>
        <taxon>Bacteria</taxon>
        <taxon>Pseudomonadati</taxon>
        <taxon>Verrucomicrobiota</taxon>
        <taxon>Verrucomicrobiia</taxon>
        <taxon>Verrucomicrobiales</taxon>
        <taxon>Verrucomicrobiaceae</taxon>
        <taxon>Haloferula</taxon>
    </lineage>
</organism>
<keyword evidence="2" id="KW-0812">Transmembrane</keyword>